<accession>A0A5J4YQS6</accession>
<keyword evidence="8" id="KW-0863">Zinc-finger</keyword>
<dbReference type="GO" id="GO:0008270">
    <property type="term" value="F:zinc ion binding"/>
    <property type="evidence" value="ECO:0007669"/>
    <property type="project" value="UniProtKB-KW"/>
</dbReference>
<dbReference type="PANTHER" id="PTHR13182:SF8">
    <property type="entry name" value="CYTOPLASMIC 60S SUBUNIT BIOGENESIS FACTOR ZNF622"/>
    <property type="match status" value="1"/>
</dbReference>
<keyword evidence="3" id="KW-0690">Ribosome biogenesis</keyword>
<evidence type="ECO:0000256" key="2">
    <source>
        <dbReference type="ARBA" id="ARBA00022490"/>
    </source>
</evidence>
<reference evidence="11" key="1">
    <citation type="journal article" date="2019" name="Nat. Commun.">
        <title>Expansion of phycobilisome linker gene families in mesophilic red algae.</title>
        <authorList>
            <person name="Lee J."/>
            <person name="Kim D."/>
            <person name="Bhattacharya D."/>
            <person name="Yoon H.S."/>
        </authorList>
    </citation>
    <scope>NUCLEOTIDE SEQUENCE [LARGE SCALE GENOMIC DNA]</scope>
    <source>
        <strain evidence="11">CCMP 1328</strain>
    </source>
</reference>
<comment type="similarity">
    <text evidence="7">Belongs to the REI1 family.</text>
</comment>
<organism evidence="10 11">
    <name type="scientific">Porphyridium purpureum</name>
    <name type="common">Red alga</name>
    <name type="synonym">Porphyridium cruentum</name>
    <dbReference type="NCBI Taxonomy" id="35688"/>
    <lineage>
        <taxon>Eukaryota</taxon>
        <taxon>Rhodophyta</taxon>
        <taxon>Bangiophyceae</taxon>
        <taxon>Porphyridiales</taxon>
        <taxon>Porphyridiaceae</taxon>
        <taxon>Porphyridium</taxon>
    </lineage>
</organism>
<dbReference type="SMART" id="SM00355">
    <property type="entry name" value="ZnF_C2H2"/>
    <property type="match status" value="2"/>
</dbReference>
<dbReference type="SMART" id="SM00451">
    <property type="entry name" value="ZnF_U1"/>
    <property type="match status" value="2"/>
</dbReference>
<evidence type="ECO:0000256" key="8">
    <source>
        <dbReference type="PROSITE-ProRule" id="PRU00042"/>
    </source>
</evidence>
<evidence type="ECO:0000259" key="9">
    <source>
        <dbReference type="PROSITE" id="PS50157"/>
    </source>
</evidence>
<dbReference type="Gene3D" id="3.30.160.60">
    <property type="entry name" value="Classic Zinc Finger"/>
    <property type="match status" value="1"/>
</dbReference>
<dbReference type="Proteomes" id="UP000324585">
    <property type="component" value="Unassembled WGS sequence"/>
</dbReference>
<evidence type="ECO:0000256" key="7">
    <source>
        <dbReference type="ARBA" id="ARBA00034126"/>
    </source>
</evidence>
<comment type="caution">
    <text evidence="10">The sequence shown here is derived from an EMBL/GenBank/DDBJ whole genome shotgun (WGS) entry which is preliminary data.</text>
</comment>
<keyword evidence="5" id="KW-0677">Repeat</keyword>
<evidence type="ECO:0000256" key="3">
    <source>
        <dbReference type="ARBA" id="ARBA00022517"/>
    </source>
</evidence>
<dbReference type="PROSITE" id="PS50157">
    <property type="entry name" value="ZINC_FINGER_C2H2_2"/>
    <property type="match status" value="1"/>
</dbReference>
<dbReference type="GO" id="GO:0005737">
    <property type="term" value="C:cytoplasm"/>
    <property type="evidence" value="ECO:0007669"/>
    <property type="project" value="UniProtKB-SubCell"/>
</dbReference>
<dbReference type="OrthoDB" id="19329at2759"/>
<keyword evidence="2" id="KW-0963">Cytoplasm</keyword>
<dbReference type="OMA" id="ANLEYMF"/>
<dbReference type="Pfam" id="PF12874">
    <property type="entry name" value="zf-met"/>
    <property type="match status" value="1"/>
</dbReference>
<dbReference type="AlphaFoldDB" id="A0A5J4YQS6"/>
<keyword evidence="6" id="KW-0862">Zinc</keyword>
<gene>
    <name evidence="10" type="ORF">FVE85_4815</name>
</gene>
<dbReference type="InterPro" id="IPR036236">
    <property type="entry name" value="Znf_C2H2_sf"/>
</dbReference>
<dbReference type="SUPFAM" id="SSF57667">
    <property type="entry name" value="beta-beta-alpha zinc fingers"/>
    <property type="match status" value="1"/>
</dbReference>
<keyword evidence="11" id="KW-1185">Reference proteome</keyword>
<dbReference type="InterPro" id="IPR040025">
    <property type="entry name" value="Znf622/Rei1/Reh1"/>
</dbReference>
<evidence type="ECO:0000256" key="6">
    <source>
        <dbReference type="ARBA" id="ARBA00022833"/>
    </source>
</evidence>
<comment type="subcellular location">
    <subcellularLocation>
        <location evidence="1">Cytoplasm</location>
    </subcellularLocation>
</comment>
<dbReference type="GO" id="GO:0042273">
    <property type="term" value="P:ribosomal large subunit biogenesis"/>
    <property type="evidence" value="ECO:0007669"/>
    <property type="project" value="TreeGrafter"/>
</dbReference>
<evidence type="ECO:0000313" key="10">
    <source>
        <dbReference type="EMBL" id="KAA8493678.1"/>
    </source>
</evidence>
<protein>
    <submittedName>
        <fullName evidence="10">Cytoplasmic 60S subunit biogenesis factor REI1-like 1</fullName>
    </submittedName>
</protein>
<dbReference type="PANTHER" id="PTHR13182">
    <property type="entry name" value="ZINC FINGER PROTEIN 622"/>
    <property type="match status" value="1"/>
</dbReference>
<dbReference type="PROSITE" id="PS00028">
    <property type="entry name" value="ZINC_FINGER_C2H2_1"/>
    <property type="match status" value="2"/>
</dbReference>
<dbReference type="Pfam" id="PF12756">
    <property type="entry name" value="zf-C2H2_2"/>
    <property type="match status" value="1"/>
</dbReference>
<evidence type="ECO:0000313" key="11">
    <source>
        <dbReference type="Proteomes" id="UP000324585"/>
    </source>
</evidence>
<dbReference type="GO" id="GO:0003676">
    <property type="term" value="F:nucleic acid binding"/>
    <property type="evidence" value="ECO:0007669"/>
    <property type="project" value="InterPro"/>
</dbReference>
<dbReference type="InterPro" id="IPR013087">
    <property type="entry name" value="Znf_C2H2_type"/>
</dbReference>
<sequence length="403" mass="45817">MEAAEEAMAGGAASEMSVEHMRCMACAVVLSVTERTRAEHYKSDWHRVNLKRKVSGLAPVSMEEFEERMRVLQTQQAQSEQNERNKKQRNFACAVCSKRFSSHAAYEQHVQSRRHVDKVHELKAAGKEEMLTDTDHQLLSGLALAEEAAEEELETRLEEARPFSACECVFDGHTSDSTEHNLAYMAKAFSFFLPYAEFVLDLEGILSYLGEKVGVGYACICCSREFGSVYAAQAHMVAKSHCKFPPEDEEWMEEFGDWYAFEEEEQDGWEELSGDEAARAMIALEKQQAHDARGTGASDGYEEAVELVLPNGKRVGNMAFKRYYDQKPKPGRSLVHQARLNKVLAEYRALGWHEKPRNEVLEVRAKFERIQKKKSQQLGVKTYYTRKSSLRPDMGVLNSGYRP</sequence>
<dbReference type="EMBL" id="VRMN01000006">
    <property type="protein sequence ID" value="KAA8493678.1"/>
    <property type="molecule type" value="Genomic_DNA"/>
</dbReference>
<dbReference type="InterPro" id="IPR041661">
    <property type="entry name" value="ZN622/Rei1/Reh1_Znf-C2H2"/>
</dbReference>
<proteinExistence type="inferred from homology"/>
<dbReference type="InterPro" id="IPR003604">
    <property type="entry name" value="Matrin/U1-like-C_Znf_C2H2"/>
</dbReference>
<dbReference type="GO" id="GO:0030687">
    <property type="term" value="C:preribosome, large subunit precursor"/>
    <property type="evidence" value="ECO:0007669"/>
    <property type="project" value="TreeGrafter"/>
</dbReference>
<feature type="domain" description="C2H2-type" evidence="9">
    <location>
        <begin position="91"/>
        <end position="120"/>
    </location>
</feature>
<evidence type="ECO:0000256" key="4">
    <source>
        <dbReference type="ARBA" id="ARBA00022723"/>
    </source>
</evidence>
<keyword evidence="4" id="KW-0479">Metal-binding</keyword>
<name>A0A5J4YQS6_PORPP</name>
<evidence type="ECO:0000256" key="5">
    <source>
        <dbReference type="ARBA" id="ARBA00022737"/>
    </source>
</evidence>
<evidence type="ECO:0000256" key="1">
    <source>
        <dbReference type="ARBA" id="ARBA00004496"/>
    </source>
</evidence>